<evidence type="ECO:0000256" key="2">
    <source>
        <dbReference type="ARBA" id="ARBA00012393"/>
    </source>
</evidence>
<evidence type="ECO:0000256" key="12">
    <source>
        <dbReference type="ARBA" id="ARBA00049494"/>
    </source>
</evidence>
<keyword evidence="3" id="KW-0285">Flavoprotein</keyword>
<keyword evidence="9" id="KW-0067">ATP-binding</keyword>
<evidence type="ECO:0000256" key="1">
    <source>
        <dbReference type="ARBA" id="ARBA00004726"/>
    </source>
</evidence>
<dbReference type="Pfam" id="PF01507">
    <property type="entry name" value="PAPS_reduct"/>
    <property type="match status" value="1"/>
</dbReference>
<evidence type="ECO:0000256" key="9">
    <source>
        <dbReference type="ARBA" id="ARBA00022840"/>
    </source>
</evidence>
<dbReference type="Gene3D" id="3.40.50.620">
    <property type="entry name" value="HUPs"/>
    <property type="match status" value="1"/>
</dbReference>
<evidence type="ECO:0000256" key="7">
    <source>
        <dbReference type="ARBA" id="ARBA00022741"/>
    </source>
</evidence>
<evidence type="ECO:0000256" key="4">
    <source>
        <dbReference type="ARBA" id="ARBA00022643"/>
    </source>
</evidence>
<evidence type="ECO:0000256" key="5">
    <source>
        <dbReference type="ARBA" id="ARBA00022679"/>
    </source>
</evidence>
<dbReference type="Proteomes" id="UP000007014">
    <property type="component" value="Chromosome 19"/>
</dbReference>
<organism evidence="14 15">
    <name type="scientific">Cyanidioschyzon merolae (strain NIES-3377 / 10D)</name>
    <name type="common">Unicellular red alga</name>
    <dbReference type="NCBI Taxonomy" id="280699"/>
    <lineage>
        <taxon>Eukaryota</taxon>
        <taxon>Rhodophyta</taxon>
        <taxon>Bangiophyceae</taxon>
        <taxon>Cyanidiales</taxon>
        <taxon>Cyanidiaceae</taxon>
        <taxon>Cyanidioschyzon</taxon>
    </lineage>
</organism>
<dbReference type="RefSeq" id="XP_005538852.1">
    <property type="nucleotide sequence ID" value="XM_005538795.1"/>
</dbReference>
<evidence type="ECO:0000256" key="6">
    <source>
        <dbReference type="ARBA" id="ARBA00022695"/>
    </source>
</evidence>
<protein>
    <recommendedName>
        <fullName evidence="2">FAD synthase</fullName>
        <ecNumber evidence="2">2.7.7.2</ecNumber>
    </recommendedName>
    <alternativeName>
        <fullName evidence="10">FAD pyrophosphorylase</fullName>
    </alternativeName>
    <alternativeName>
        <fullName evidence="11">FMN adenylyltransferase</fullName>
    </alternativeName>
</protein>
<dbReference type="GO" id="GO:0005524">
    <property type="term" value="F:ATP binding"/>
    <property type="evidence" value="ECO:0007669"/>
    <property type="project" value="UniProtKB-KW"/>
</dbReference>
<evidence type="ECO:0000256" key="11">
    <source>
        <dbReference type="ARBA" id="ARBA00031871"/>
    </source>
</evidence>
<sequence>MLGVGKDDSQTENEEPLWKQLECIEQVAPDLAPGVTSSLQLLRGVLRIFEPEEVALSFNGGKDATVVFHLTRAAFQSLYKERKPAPHIQAVFFEEPDPQEQFPEVLEFVADWSRRYADQLVFDRVPGGIFHGLKTYLTEIRPRVRCFLLGTRWIDPDGPSQEHLSPSSPEWPSFLRVNPILHWSYRAVWRFLRTFHLEYCSLYDAGYTSIGRVSDTERNPLLRRESALFDDFTHLDRDEDERCGRKQKTKNQVQQLAIAHVEHRHASQDPAQAALQRLLSVRLLLLGTDASRWFDGMIRANLVSRFLRELESYPWKPQLVQVVTDWLEGLRLALATSLHGESAESQCPTLPVILVAYDGSGSDVQLLRALVEALACERLPAEDAIRSAPNQASPDDDNQTSRLRLLVCPLGSTWGNPRHAAEALHRAIDLSTASPARELTPPARFTLQCASLRRCNVQTARLHEGLISEPLQSTILFTDLVDLRLNLDGHISIAVSGDARARFSQVFQQFGWPFQEASAPAQ</sequence>
<keyword evidence="8" id="KW-0274">FAD</keyword>
<accession>M1UWX8</accession>
<dbReference type="PANTHER" id="PTHR23293">
    <property type="entry name" value="FAD SYNTHETASE-RELATED FMN ADENYLYLTRANSFERASE"/>
    <property type="match status" value="1"/>
</dbReference>
<dbReference type="EMBL" id="AP006501">
    <property type="protein sequence ID" value="BAM82816.1"/>
    <property type="molecule type" value="Genomic_DNA"/>
</dbReference>
<dbReference type="STRING" id="280699.M1UWX8"/>
<keyword evidence="15" id="KW-1185">Reference proteome</keyword>
<comment type="pathway">
    <text evidence="1">Cofactor biosynthesis; FAD biosynthesis; FAD from FMN: step 1/1.</text>
</comment>
<evidence type="ECO:0000313" key="14">
    <source>
        <dbReference type="EMBL" id="BAM82816.1"/>
    </source>
</evidence>
<dbReference type="HOGENOM" id="CLU_029083_1_0_1"/>
<evidence type="ECO:0000313" key="15">
    <source>
        <dbReference type="Proteomes" id="UP000007014"/>
    </source>
</evidence>
<keyword evidence="4" id="KW-0288">FMN</keyword>
<dbReference type="CDD" id="cd23948">
    <property type="entry name" value="FAD_synthase"/>
    <property type="match status" value="1"/>
</dbReference>
<dbReference type="eggNOG" id="KOG2644">
    <property type="taxonomic scope" value="Eukaryota"/>
</dbReference>
<dbReference type="GO" id="GO:0006747">
    <property type="term" value="P:FAD biosynthetic process"/>
    <property type="evidence" value="ECO:0007669"/>
    <property type="project" value="TreeGrafter"/>
</dbReference>
<dbReference type="OrthoDB" id="270728at2759"/>
<evidence type="ECO:0000256" key="8">
    <source>
        <dbReference type="ARBA" id="ARBA00022827"/>
    </source>
</evidence>
<evidence type="ECO:0000259" key="13">
    <source>
        <dbReference type="Pfam" id="PF01507"/>
    </source>
</evidence>
<dbReference type="InterPro" id="IPR014729">
    <property type="entry name" value="Rossmann-like_a/b/a_fold"/>
</dbReference>
<keyword evidence="7" id="KW-0547">Nucleotide-binding</keyword>
<dbReference type="Gramene" id="CMS202CT">
    <property type="protein sequence ID" value="CMS202CT"/>
    <property type="gene ID" value="CMS202C"/>
</dbReference>
<keyword evidence="6" id="KW-0548">Nucleotidyltransferase</keyword>
<evidence type="ECO:0000256" key="10">
    <source>
        <dbReference type="ARBA" id="ARBA00031145"/>
    </source>
</evidence>
<dbReference type="SUPFAM" id="SSF52402">
    <property type="entry name" value="Adenine nucleotide alpha hydrolases-like"/>
    <property type="match status" value="1"/>
</dbReference>
<reference evidence="14 15" key="2">
    <citation type="journal article" date="2007" name="BMC Biol.">
        <title>A 100%-complete sequence reveals unusually simple genomic features in the hot-spring red alga Cyanidioschyzon merolae.</title>
        <authorList>
            <person name="Nozaki H."/>
            <person name="Takano H."/>
            <person name="Misumi O."/>
            <person name="Terasawa K."/>
            <person name="Matsuzaki M."/>
            <person name="Maruyama S."/>
            <person name="Nishida K."/>
            <person name="Yagisawa F."/>
            <person name="Yoshida Y."/>
            <person name="Fujiwara T."/>
            <person name="Takio S."/>
            <person name="Tamura K."/>
            <person name="Chung S.J."/>
            <person name="Nakamura S."/>
            <person name="Kuroiwa H."/>
            <person name="Tanaka K."/>
            <person name="Sato N."/>
            <person name="Kuroiwa T."/>
        </authorList>
    </citation>
    <scope>NUCLEOTIDE SEQUENCE [LARGE SCALE GENOMIC DNA]</scope>
    <source>
        <strain evidence="14 15">10D</strain>
    </source>
</reference>
<comment type="catalytic activity">
    <reaction evidence="12">
        <text>FMN + ATP + H(+) = FAD + diphosphate</text>
        <dbReference type="Rhea" id="RHEA:17237"/>
        <dbReference type="ChEBI" id="CHEBI:15378"/>
        <dbReference type="ChEBI" id="CHEBI:30616"/>
        <dbReference type="ChEBI" id="CHEBI:33019"/>
        <dbReference type="ChEBI" id="CHEBI:57692"/>
        <dbReference type="ChEBI" id="CHEBI:58210"/>
        <dbReference type="EC" id="2.7.7.2"/>
    </reaction>
</comment>
<dbReference type="KEGG" id="cme:CYME_CMS202C"/>
<dbReference type="EC" id="2.7.7.2" evidence="2"/>
<name>M1UWX8_CYAM1</name>
<proteinExistence type="predicted"/>
<dbReference type="GO" id="GO:0003919">
    <property type="term" value="F:FMN adenylyltransferase activity"/>
    <property type="evidence" value="ECO:0007669"/>
    <property type="project" value="UniProtKB-EC"/>
</dbReference>
<feature type="domain" description="Phosphoadenosine phosphosulphate reductase" evidence="13">
    <location>
        <begin position="54"/>
        <end position="216"/>
    </location>
</feature>
<keyword evidence="5" id="KW-0808">Transferase</keyword>
<reference evidence="14 15" key="1">
    <citation type="journal article" date="2004" name="Nature">
        <title>Genome sequence of the ultrasmall unicellular red alga Cyanidioschyzon merolae 10D.</title>
        <authorList>
            <person name="Matsuzaki M."/>
            <person name="Misumi O."/>
            <person name="Shin-i T."/>
            <person name="Maruyama S."/>
            <person name="Takahara M."/>
            <person name="Miyagishima S."/>
            <person name="Mori T."/>
            <person name="Nishida K."/>
            <person name="Yagisawa F."/>
            <person name="Nishida K."/>
            <person name="Yoshida Y."/>
            <person name="Nishimura Y."/>
            <person name="Nakao S."/>
            <person name="Kobayashi T."/>
            <person name="Momoyama Y."/>
            <person name="Higashiyama T."/>
            <person name="Minoda A."/>
            <person name="Sano M."/>
            <person name="Nomoto H."/>
            <person name="Oishi K."/>
            <person name="Hayashi H."/>
            <person name="Ohta F."/>
            <person name="Nishizaka S."/>
            <person name="Haga S."/>
            <person name="Miura S."/>
            <person name="Morishita T."/>
            <person name="Kabeya Y."/>
            <person name="Terasawa K."/>
            <person name="Suzuki Y."/>
            <person name="Ishii Y."/>
            <person name="Asakawa S."/>
            <person name="Takano H."/>
            <person name="Ohta N."/>
            <person name="Kuroiwa H."/>
            <person name="Tanaka K."/>
            <person name="Shimizu N."/>
            <person name="Sugano S."/>
            <person name="Sato N."/>
            <person name="Nozaki H."/>
            <person name="Ogasawara N."/>
            <person name="Kohara Y."/>
            <person name="Kuroiwa T."/>
        </authorList>
    </citation>
    <scope>NUCLEOTIDE SEQUENCE [LARGE SCALE GENOMIC DNA]</scope>
    <source>
        <strain evidence="14 15">10D</strain>
    </source>
</reference>
<evidence type="ECO:0000256" key="3">
    <source>
        <dbReference type="ARBA" id="ARBA00022630"/>
    </source>
</evidence>
<dbReference type="GeneID" id="16997202"/>
<dbReference type="AlphaFoldDB" id="M1UWX8"/>
<dbReference type="PANTHER" id="PTHR23293:SF9">
    <property type="entry name" value="FAD SYNTHASE"/>
    <property type="match status" value="1"/>
</dbReference>
<dbReference type="InterPro" id="IPR002500">
    <property type="entry name" value="PAPS_reduct_dom"/>
</dbReference>
<gene>
    <name evidence="14" type="ORF">CYME_CMS202C</name>
</gene>